<name>A0A1G4X315_9MYCO</name>
<proteinExistence type="predicted"/>
<accession>A0A1G4X315</accession>
<dbReference type="Proteomes" id="UP000199707">
    <property type="component" value="Unassembled WGS sequence"/>
</dbReference>
<dbReference type="EMBL" id="FMUB01000028">
    <property type="protein sequence ID" value="SCX34611.1"/>
    <property type="molecule type" value="Genomic_DNA"/>
</dbReference>
<feature type="compositionally biased region" description="Polar residues" evidence="1">
    <location>
        <begin position="140"/>
        <end position="151"/>
    </location>
</feature>
<feature type="region of interest" description="Disordered" evidence="1">
    <location>
        <begin position="62"/>
        <end position="163"/>
    </location>
</feature>
<organism evidence="2 3">
    <name type="scientific">Mycolicibacterium fluoranthenivorans</name>
    <dbReference type="NCBI Taxonomy" id="258505"/>
    <lineage>
        <taxon>Bacteria</taxon>
        <taxon>Bacillati</taxon>
        <taxon>Actinomycetota</taxon>
        <taxon>Actinomycetes</taxon>
        <taxon>Mycobacteriales</taxon>
        <taxon>Mycobacteriaceae</taxon>
        <taxon>Mycolicibacterium</taxon>
    </lineage>
</organism>
<reference evidence="3" key="1">
    <citation type="submission" date="2016-10" db="EMBL/GenBank/DDBJ databases">
        <authorList>
            <person name="Varghese N."/>
            <person name="Submissions S."/>
        </authorList>
    </citation>
    <scope>NUCLEOTIDE SEQUENCE [LARGE SCALE GENOMIC DNA]</scope>
    <source>
        <strain evidence="3">UNC267MFSha1.1M11</strain>
    </source>
</reference>
<dbReference type="AlphaFoldDB" id="A0A1G4X315"/>
<evidence type="ECO:0000313" key="3">
    <source>
        <dbReference type="Proteomes" id="UP000199707"/>
    </source>
</evidence>
<gene>
    <name evidence="2" type="ORF">SAMN02799620_06400</name>
</gene>
<evidence type="ECO:0000256" key="1">
    <source>
        <dbReference type="SAM" id="MobiDB-lite"/>
    </source>
</evidence>
<protein>
    <submittedName>
        <fullName evidence="2">Uncharacterized protein</fullName>
    </submittedName>
</protein>
<evidence type="ECO:0000313" key="2">
    <source>
        <dbReference type="EMBL" id="SCX34611.1"/>
    </source>
</evidence>
<sequence length="234" mass="26024">MAKIQPQCSCARPPAGVIRITAESQARNGFHTARHSALLGGSHQRPSMPTWQTRIHRRMFDGHPPRHRLGQHLPVPLGDPPRGARSWHVRDIARRTPGPGRVAPSRDRPRRPPPRPQRGVIGILARRDRCRRSGRVDPSGTDSRASATDTVDSPDRAVTTTPGTTARTRIRLRCRLADAAYEDPGSANAISGSPRPSKHKWRRGRALRRLAHSAHILRFSDLMRQASFSRPSIS</sequence>